<dbReference type="GO" id="GO:0005829">
    <property type="term" value="C:cytosol"/>
    <property type="evidence" value="ECO:0007669"/>
    <property type="project" value="TreeGrafter"/>
</dbReference>
<dbReference type="EMBL" id="JACHFW010000002">
    <property type="protein sequence ID" value="MBB5263565.1"/>
    <property type="molecule type" value="Genomic_DNA"/>
</dbReference>
<gene>
    <name evidence="4" type="ORF">HNP82_000663</name>
</gene>
<evidence type="ECO:0008006" key="6">
    <source>
        <dbReference type="Google" id="ProtNLM"/>
    </source>
</evidence>
<keyword evidence="5" id="KW-1185">Reference proteome</keyword>
<dbReference type="Pfam" id="PF00106">
    <property type="entry name" value="adh_short"/>
    <property type="match status" value="1"/>
</dbReference>
<proteinExistence type="inferred from homology"/>
<keyword evidence="2" id="KW-0521">NADP</keyword>
<dbReference type="Proteomes" id="UP000543642">
    <property type="component" value="Unassembled WGS sequence"/>
</dbReference>
<comment type="similarity">
    <text evidence="1">Belongs to the short-chain dehydrogenases/reductases (SDR) family.</text>
</comment>
<evidence type="ECO:0000256" key="3">
    <source>
        <dbReference type="ARBA" id="ARBA00023002"/>
    </source>
</evidence>
<sequence length="253" mass="28329">MKIAVISGASSGIGRELVKIIDRRCKVLDEIWVIGRRRDRLEKLQFHLNHPLRIIDMDLSLTENLKKLQELFEKKKPRVFVLAASAGLGKYGLCRDLDPKDAMDMININVRALTALTQMALPYMVRGGRIILMSSSAAFVPQPGFSIYAATKAYVLSYGQSLNAELKKERVHVTVVCPGPVDTEFFQHCGSGKTLSAIKLFFMANPEKVAALAWRDALRKKPVSVYGLAMRLFRTGTKIIPHKVLITGMRLFL</sequence>
<evidence type="ECO:0000313" key="4">
    <source>
        <dbReference type="EMBL" id="MBB5263565.1"/>
    </source>
</evidence>
<comment type="caution">
    <text evidence="4">The sequence shown here is derived from an EMBL/GenBank/DDBJ whole genome shotgun (WGS) entry which is preliminary data.</text>
</comment>
<dbReference type="RefSeq" id="WP_183771470.1">
    <property type="nucleotide sequence ID" value="NZ_CAWVEG010000099.1"/>
</dbReference>
<evidence type="ECO:0000256" key="2">
    <source>
        <dbReference type="ARBA" id="ARBA00022857"/>
    </source>
</evidence>
<name>A0A7W8H8F2_9FIRM</name>
<accession>A0A7W8H8F2</accession>
<organism evidence="4 5">
    <name type="scientific">Catenibacillus scindens</name>
    <dbReference type="NCBI Taxonomy" id="673271"/>
    <lineage>
        <taxon>Bacteria</taxon>
        <taxon>Bacillati</taxon>
        <taxon>Bacillota</taxon>
        <taxon>Clostridia</taxon>
        <taxon>Lachnospirales</taxon>
        <taxon>Lachnospiraceae</taxon>
        <taxon>Catenibacillus</taxon>
    </lineage>
</organism>
<reference evidence="4 5" key="1">
    <citation type="submission" date="2020-08" db="EMBL/GenBank/DDBJ databases">
        <title>Genomic Encyclopedia of Type Strains, Phase IV (KMG-IV): sequencing the most valuable type-strain genomes for metagenomic binning, comparative biology and taxonomic classification.</title>
        <authorList>
            <person name="Goeker M."/>
        </authorList>
    </citation>
    <scope>NUCLEOTIDE SEQUENCE [LARGE SCALE GENOMIC DNA]</scope>
    <source>
        <strain evidence="4 5">DSM 106146</strain>
    </source>
</reference>
<dbReference type="Gene3D" id="3.40.50.720">
    <property type="entry name" value="NAD(P)-binding Rossmann-like Domain"/>
    <property type="match status" value="1"/>
</dbReference>
<dbReference type="PANTHER" id="PTHR43391">
    <property type="entry name" value="RETINOL DEHYDROGENASE-RELATED"/>
    <property type="match status" value="1"/>
</dbReference>
<dbReference type="GO" id="GO:0016491">
    <property type="term" value="F:oxidoreductase activity"/>
    <property type="evidence" value="ECO:0007669"/>
    <property type="project" value="UniProtKB-KW"/>
</dbReference>
<evidence type="ECO:0000256" key="1">
    <source>
        <dbReference type="ARBA" id="ARBA00006484"/>
    </source>
</evidence>
<dbReference type="AlphaFoldDB" id="A0A7W8H8F2"/>
<protein>
    <recommendedName>
        <fullName evidence="6">SDR family NAD(P)-dependent oxidoreductase</fullName>
    </recommendedName>
</protein>
<dbReference type="InterPro" id="IPR036291">
    <property type="entry name" value="NAD(P)-bd_dom_sf"/>
</dbReference>
<dbReference type="PRINTS" id="PR00081">
    <property type="entry name" value="GDHRDH"/>
</dbReference>
<keyword evidence="3" id="KW-0560">Oxidoreductase</keyword>
<dbReference type="SUPFAM" id="SSF51735">
    <property type="entry name" value="NAD(P)-binding Rossmann-fold domains"/>
    <property type="match status" value="1"/>
</dbReference>
<dbReference type="InterPro" id="IPR002347">
    <property type="entry name" value="SDR_fam"/>
</dbReference>
<dbReference type="PANTHER" id="PTHR43391:SF14">
    <property type="entry name" value="DEHYDROGENASE_REDUCTASE SDR FAMILY PROTEIN 7-LIKE"/>
    <property type="match status" value="1"/>
</dbReference>
<evidence type="ECO:0000313" key="5">
    <source>
        <dbReference type="Proteomes" id="UP000543642"/>
    </source>
</evidence>